<reference evidence="12 13" key="1">
    <citation type="journal article" date="2014" name="Appl. Environ. Microbiol.">
        <title>Elucidation of insertion elements encoded on plasmids and in vitro construction of shuttle vectors from the toxic cyanobacterium Planktothrix.</title>
        <authorList>
            <person name="Christiansen G."/>
            <person name="Goesmann A."/>
            <person name="Kurmayer R."/>
        </authorList>
    </citation>
    <scope>NUCLEOTIDE SEQUENCE [LARGE SCALE GENOMIC DNA]</scope>
    <source>
        <strain evidence="12 13">NIVA-CYA 126/8</strain>
    </source>
</reference>
<evidence type="ECO:0000256" key="3">
    <source>
        <dbReference type="ARBA" id="ARBA00007931"/>
    </source>
</evidence>
<comment type="similarity">
    <text evidence="3">Belongs to the peptidase M50B family.</text>
</comment>
<keyword evidence="13" id="KW-1185">Reference proteome</keyword>
<evidence type="ECO:0000256" key="4">
    <source>
        <dbReference type="ARBA" id="ARBA00022670"/>
    </source>
</evidence>
<feature type="transmembrane region" description="Helical" evidence="10">
    <location>
        <begin position="33"/>
        <end position="51"/>
    </location>
</feature>
<gene>
    <name evidence="12" type="ORF">A19Y_4479</name>
</gene>
<evidence type="ECO:0000256" key="6">
    <source>
        <dbReference type="ARBA" id="ARBA00022801"/>
    </source>
</evidence>
<feature type="transmembrane region" description="Helical" evidence="10">
    <location>
        <begin position="237"/>
        <end position="255"/>
    </location>
</feature>
<dbReference type="eggNOG" id="COG1994">
    <property type="taxonomic scope" value="Bacteria"/>
</dbReference>
<feature type="transmembrane region" description="Helical" evidence="10">
    <location>
        <begin position="204"/>
        <end position="225"/>
    </location>
</feature>
<sequence>MIMLFWLIILGLMTYWLLQRGVAQITRTPVWLLWLVMMTPAFIWGTWIWIYDQKPIPAELVIIPFIVCPCLYWFLVQWGRLPPPSPESDIATPKNSILPLEKPSLPRPLDQQEEDILRSCFPWTVFPLHNIEYRLQSVICRGQLRSNPDRAYQTIRDNIKAKFSDRFLIAFQQDLQDKPFFALVPNPYQEKADSIQSQPLGQPILALCLFLITLFTTTVAGVEMANIPLDDWQDNPSLLLAGLPYSIALMVILGIHESAHYLTARWYKINATLPYFIPIPFWLGTVGAFIQMRSPFPHRQALFDISIVRVLSGFIISLPLLILGLSQSTVVPFDPKISGFLNFESLNPSFSFLLTVLSKFILGAGLTSEHAINLHPVAIAGYLGLIITAFNLIPIGQLDGGHIVHAMLGQKTSLIIGQVARFLILILGLIHSEFLIFALLLFFFPLQDEPALNDVSELNNIRDIIGLSTLGLLLLIILPMPSVIAQLLNY</sequence>
<dbReference type="RefSeq" id="WP_042156718.1">
    <property type="nucleotide sequence ID" value="NZ_CM002803.1"/>
</dbReference>
<evidence type="ECO:0000256" key="9">
    <source>
        <dbReference type="ARBA" id="ARBA00023136"/>
    </source>
</evidence>
<feature type="transmembrane region" description="Helical" evidence="10">
    <location>
        <begin position="415"/>
        <end position="444"/>
    </location>
</feature>
<dbReference type="HOGENOM" id="CLU_028221_2_0_3"/>
<dbReference type="STRING" id="388467.A19Y_4479"/>
<dbReference type="CDD" id="cd06160">
    <property type="entry name" value="S2P-M50_like_2"/>
    <property type="match status" value="1"/>
</dbReference>
<dbReference type="Pfam" id="PF02163">
    <property type="entry name" value="Peptidase_M50"/>
    <property type="match status" value="1"/>
</dbReference>
<keyword evidence="8 10" id="KW-1133">Transmembrane helix</keyword>
<feature type="transmembrane region" description="Helical" evidence="10">
    <location>
        <begin position="464"/>
        <end position="488"/>
    </location>
</feature>
<evidence type="ECO:0000256" key="1">
    <source>
        <dbReference type="ARBA" id="ARBA00001947"/>
    </source>
</evidence>
<comment type="subcellular location">
    <subcellularLocation>
        <location evidence="2">Membrane</location>
        <topology evidence="2">Multi-pass membrane protein</topology>
    </subcellularLocation>
</comment>
<feature type="transmembrane region" description="Helical" evidence="10">
    <location>
        <begin position="267"/>
        <end position="290"/>
    </location>
</feature>
<dbReference type="PANTHER" id="PTHR31412">
    <property type="entry name" value="ZINC METALLOPROTEASE EGY1"/>
    <property type="match status" value="1"/>
</dbReference>
<dbReference type="EMBL" id="CM002803">
    <property type="protein sequence ID" value="KEI69124.1"/>
    <property type="molecule type" value="Genomic_DNA"/>
</dbReference>
<accession>A0A073CLE9</accession>
<dbReference type="AlphaFoldDB" id="A0A073CLE9"/>
<feature type="transmembrane region" description="Helical" evidence="10">
    <location>
        <begin position="58"/>
        <end position="76"/>
    </location>
</feature>
<evidence type="ECO:0000256" key="2">
    <source>
        <dbReference type="ARBA" id="ARBA00004141"/>
    </source>
</evidence>
<evidence type="ECO:0000256" key="5">
    <source>
        <dbReference type="ARBA" id="ARBA00022692"/>
    </source>
</evidence>
<feature type="transmembrane region" description="Helical" evidence="10">
    <location>
        <begin position="374"/>
        <end position="395"/>
    </location>
</feature>
<evidence type="ECO:0000313" key="12">
    <source>
        <dbReference type="EMBL" id="KEI69124.1"/>
    </source>
</evidence>
<dbReference type="InterPro" id="IPR008915">
    <property type="entry name" value="Peptidase_M50"/>
</dbReference>
<dbReference type="Proteomes" id="UP000027395">
    <property type="component" value="Chromosome"/>
</dbReference>
<comment type="cofactor">
    <cofactor evidence="1">
        <name>Zn(2+)</name>
        <dbReference type="ChEBI" id="CHEBI:29105"/>
    </cofactor>
</comment>
<evidence type="ECO:0000313" key="13">
    <source>
        <dbReference type="Proteomes" id="UP000027395"/>
    </source>
</evidence>
<dbReference type="PATRIC" id="fig|388467.6.peg.4418"/>
<evidence type="ECO:0000256" key="8">
    <source>
        <dbReference type="ARBA" id="ARBA00022989"/>
    </source>
</evidence>
<name>A0A073CLE9_PLAA1</name>
<feature type="domain" description="Peptidase M50" evidence="11">
    <location>
        <begin position="246"/>
        <end position="415"/>
    </location>
</feature>
<organism evidence="12 13">
    <name type="scientific">Planktothrix agardhii (strain NIVA-CYA 126/8)</name>
    <dbReference type="NCBI Taxonomy" id="388467"/>
    <lineage>
        <taxon>Bacteria</taxon>
        <taxon>Bacillati</taxon>
        <taxon>Cyanobacteriota</taxon>
        <taxon>Cyanophyceae</taxon>
        <taxon>Oscillatoriophycideae</taxon>
        <taxon>Oscillatoriales</taxon>
        <taxon>Microcoleaceae</taxon>
        <taxon>Planktothrix</taxon>
    </lineage>
</organism>
<feature type="transmembrane region" description="Helical" evidence="10">
    <location>
        <begin position="345"/>
        <end position="362"/>
    </location>
</feature>
<keyword evidence="9 10" id="KW-0472">Membrane</keyword>
<dbReference type="GeneID" id="77286157"/>
<keyword evidence="4" id="KW-0645">Protease</keyword>
<keyword evidence="6" id="KW-0378">Hydrolase</keyword>
<dbReference type="GO" id="GO:0008233">
    <property type="term" value="F:peptidase activity"/>
    <property type="evidence" value="ECO:0007669"/>
    <property type="project" value="UniProtKB-KW"/>
</dbReference>
<evidence type="ECO:0000256" key="10">
    <source>
        <dbReference type="SAM" id="Phobius"/>
    </source>
</evidence>
<proteinExistence type="inferred from homology"/>
<dbReference type="PANTHER" id="PTHR31412:SF0">
    <property type="entry name" value="ZINC METALLOPROTEASE EGY1, CHLOROPLASTIC-RELATED"/>
    <property type="match status" value="1"/>
</dbReference>
<dbReference type="InterPro" id="IPR044838">
    <property type="entry name" value="EGY1-like"/>
</dbReference>
<keyword evidence="5 10" id="KW-0812">Transmembrane</keyword>
<dbReference type="GO" id="GO:0016020">
    <property type="term" value="C:membrane"/>
    <property type="evidence" value="ECO:0007669"/>
    <property type="project" value="UniProtKB-SubCell"/>
</dbReference>
<evidence type="ECO:0000256" key="7">
    <source>
        <dbReference type="ARBA" id="ARBA00022946"/>
    </source>
</evidence>
<evidence type="ECO:0000259" key="11">
    <source>
        <dbReference type="Pfam" id="PF02163"/>
    </source>
</evidence>
<dbReference type="GO" id="GO:0006508">
    <property type="term" value="P:proteolysis"/>
    <property type="evidence" value="ECO:0007669"/>
    <property type="project" value="UniProtKB-KW"/>
</dbReference>
<protein>
    <recommendedName>
        <fullName evidence="11">Peptidase M50 domain-containing protein</fullName>
    </recommendedName>
</protein>
<keyword evidence="7" id="KW-0809">Transit peptide</keyword>
<feature type="transmembrane region" description="Helical" evidence="10">
    <location>
        <begin position="302"/>
        <end position="325"/>
    </location>
</feature>